<dbReference type="OrthoDB" id="1513036at2759"/>
<dbReference type="GO" id="GO:1990180">
    <property type="term" value="P:mitochondrial tRNA 3'-end processing"/>
    <property type="evidence" value="ECO:0007669"/>
    <property type="project" value="TreeGrafter"/>
</dbReference>
<dbReference type="EC" id="3.1.26.11" evidence="4"/>
<evidence type="ECO:0000256" key="11">
    <source>
        <dbReference type="SAM" id="SignalP"/>
    </source>
</evidence>
<keyword evidence="13" id="KW-1185">Reference proteome</keyword>
<dbReference type="PANTHER" id="PTHR12553">
    <property type="entry name" value="ZINC PHOSPHODIESTERASE ELAC PROTEIN 2"/>
    <property type="match status" value="1"/>
</dbReference>
<keyword evidence="5" id="KW-0819">tRNA processing</keyword>
<dbReference type="PANTHER" id="PTHR12553:SF49">
    <property type="entry name" value="ZINC PHOSPHODIESTERASE ELAC PROTEIN 2"/>
    <property type="match status" value="1"/>
</dbReference>
<evidence type="ECO:0000256" key="4">
    <source>
        <dbReference type="ARBA" id="ARBA00012477"/>
    </source>
</evidence>
<keyword evidence="6" id="KW-0540">Nuclease</keyword>
<keyword evidence="10" id="KW-0862">Zinc</keyword>
<evidence type="ECO:0000256" key="1">
    <source>
        <dbReference type="ARBA" id="ARBA00000402"/>
    </source>
</evidence>
<evidence type="ECO:0000256" key="5">
    <source>
        <dbReference type="ARBA" id="ARBA00022694"/>
    </source>
</evidence>
<dbReference type="AlphaFoldDB" id="A0A7J7MVM3"/>
<dbReference type="GO" id="GO:0042781">
    <property type="term" value="F:3'-tRNA processing endoribonuclease activity"/>
    <property type="evidence" value="ECO:0007669"/>
    <property type="project" value="UniProtKB-EC"/>
</dbReference>
<comment type="catalytic activity">
    <reaction evidence="1">
        <text>Endonucleolytic cleavage of RNA, removing extra 3' nucleotides from tRNA precursor, generating 3' termini of tRNAs. A 3'-hydroxy group is left at the tRNA terminus and a 5'-phosphoryl group is left at the trailer molecule.</text>
        <dbReference type="EC" id="3.1.26.11"/>
    </reaction>
</comment>
<name>A0A7J7MVM3_9MAGN</name>
<evidence type="ECO:0000313" key="12">
    <source>
        <dbReference type="EMBL" id="KAF6158867.1"/>
    </source>
</evidence>
<sequence length="233" mass="25185">MVPKPLNQLSCLLYLIGLLLTLAGMGDEGMPVKIWGPSDLKYLADAMRMFIPNAAMIHTHSFGPAPNADEGTLALANFANPIILIDDEVVKISAILLRPSFSGSSHLAPASINLKPGDIFLIYICELSKTNWKFDPAKAKAHGLYPRPNYHELQLGNLVMSDHQNIMVHPTDVLDIVAIDADSSSVSMSAATNCLAVPLSLHFAFKATHTLIISKTFPFNCVGITVTYSSPIS</sequence>
<accession>A0A7J7MVM3</accession>
<keyword evidence="8" id="KW-0255">Endonuclease</keyword>
<comment type="cofactor">
    <cofactor evidence="2">
        <name>Zn(2+)</name>
        <dbReference type="ChEBI" id="CHEBI:29105"/>
    </cofactor>
</comment>
<reference evidence="12 13" key="1">
    <citation type="journal article" date="2020" name="IScience">
        <title>Genome Sequencing of the Endangered Kingdonia uniflora (Circaeasteraceae, Ranunculales) Reveals Potential Mechanisms of Evolutionary Specialization.</title>
        <authorList>
            <person name="Sun Y."/>
            <person name="Deng T."/>
            <person name="Zhang A."/>
            <person name="Moore M.J."/>
            <person name="Landis J.B."/>
            <person name="Lin N."/>
            <person name="Zhang H."/>
            <person name="Zhang X."/>
            <person name="Huang J."/>
            <person name="Zhang X."/>
            <person name="Sun H."/>
            <person name="Wang H."/>
        </authorList>
    </citation>
    <scope>NUCLEOTIDE SEQUENCE [LARGE SCALE GENOMIC DNA]</scope>
    <source>
        <strain evidence="12">TB1705</strain>
        <tissue evidence="12">Leaf</tissue>
    </source>
</reference>
<evidence type="ECO:0000256" key="9">
    <source>
        <dbReference type="ARBA" id="ARBA00022801"/>
    </source>
</evidence>
<evidence type="ECO:0000313" key="13">
    <source>
        <dbReference type="Proteomes" id="UP000541444"/>
    </source>
</evidence>
<protein>
    <recommendedName>
        <fullName evidence="4">ribonuclease Z</fullName>
        <ecNumber evidence="4">3.1.26.11</ecNumber>
    </recommendedName>
</protein>
<gene>
    <name evidence="12" type="ORF">GIB67_012510</name>
</gene>
<proteinExistence type="inferred from homology"/>
<feature type="chain" id="PRO_5029736417" description="ribonuclease Z" evidence="11">
    <location>
        <begin position="27"/>
        <end position="233"/>
    </location>
</feature>
<dbReference type="InterPro" id="IPR047151">
    <property type="entry name" value="RNZ2-like"/>
</dbReference>
<organism evidence="12 13">
    <name type="scientific">Kingdonia uniflora</name>
    <dbReference type="NCBI Taxonomy" id="39325"/>
    <lineage>
        <taxon>Eukaryota</taxon>
        <taxon>Viridiplantae</taxon>
        <taxon>Streptophyta</taxon>
        <taxon>Embryophyta</taxon>
        <taxon>Tracheophyta</taxon>
        <taxon>Spermatophyta</taxon>
        <taxon>Magnoliopsida</taxon>
        <taxon>Ranunculales</taxon>
        <taxon>Circaeasteraceae</taxon>
        <taxon>Kingdonia</taxon>
    </lineage>
</organism>
<dbReference type="EMBL" id="JACGCM010001217">
    <property type="protein sequence ID" value="KAF6158867.1"/>
    <property type="molecule type" value="Genomic_DNA"/>
</dbReference>
<evidence type="ECO:0000256" key="6">
    <source>
        <dbReference type="ARBA" id="ARBA00022722"/>
    </source>
</evidence>
<dbReference type="GO" id="GO:0005739">
    <property type="term" value="C:mitochondrion"/>
    <property type="evidence" value="ECO:0007669"/>
    <property type="project" value="TreeGrafter"/>
</dbReference>
<evidence type="ECO:0000256" key="8">
    <source>
        <dbReference type="ARBA" id="ARBA00022759"/>
    </source>
</evidence>
<dbReference type="Gene3D" id="3.60.15.10">
    <property type="entry name" value="Ribonuclease Z/Hydroxyacylglutathione hydrolase-like"/>
    <property type="match status" value="1"/>
</dbReference>
<evidence type="ECO:0000256" key="2">
    <source>
        <dbReference type="ARBA" id="ARBA00001947"/>
    </source>
</evidence>
<keyword evidence="11" id="KW-0732">Signal</keyword>
<keyword evidence="7" id="KW-0479">Metal-binding</keyword>
<evidence type="ECO:0000256" key="7">
    <source>
        <dbReference type="ARBA" id="ARBA00022723"/>
    </source>
</evidence>
<comment type="similarity">
    <text evidence="3">Belongs to the RNase Z family.</text>
</comment>
<dbReference type="InterPro" id="IPR036866">
    <property type="entry name" value="RibonucZ/Hydroxyglut_hydro"/>
</dbReference>
<keyword evidence="9" id="KW-0378">Hydrolase</keyword>
<dbReference type="Proteomes" id="UP000541444">
    <property type="component" value="Unassembled WGS sequence"/>
</dbReference>
<feature type="signal peptide" evidence="11">
    <location>
        <begin position="1"/>
        <end position="26"/>
    </location>
</feature>
<evidence type="ECO:0000256" key="3">
    <source>
        <dbReference type="ARBA" id="ARBA00007823"/>
    </source>
</evidence>
<evidence type="ECO:0000256" key="10">
    <source>
        <dbReference type="ARBA" id="ARBA00022833"/>
    </source>
</evidence>
<comment type="caution">
    <text evidence="12">The sequence shown here is derived from an EMBL/GenBank/DDBJ whole genome shotgun (WGS) entry which is preliminary data.</text>
</comment>
<dbReference type="GO" id="GO:0046872">
    <property type="term" value="F:metal ion binding"/>
    <property type="evidence" value="ECO:0007669"/>
    <property type="project" value="UniProtKB-KW"/>
</dbReference>